<evidence type="ECO:0000313" key="1">
    <source>
        <dbReference type="EMBL" id="ABE63285.1"/>
    </source>
</evidence>
<dbReference type="KEGG" id="nha:Nham_2496"/>
<dbReference type="Proteomes" id="UP000001953">
    <property type="component" value="Chromosome"/>
</dbReference>
<protein>
    <submittedName>
        <fullName evidence="1">Uncharacterized protein</fullName>
    </submittedName>
</protein>
<dbReference type="AlphaFoldDB" id="Q1QKG2"/>
<proteinExistence type="predicted"/>
<keyword evidence="2" id="KW-1185">Reference proteome</keyword>
<organism evidence="1 2">
    <name type="scientific">Nitrobacter hamburgensis (strain DSM 10229 / NCIMB 13809 / X14)</name>
    <dbReference type="NCBI Taxonomy" id="323097"/>
    <lineage>
        <taxon>Bacteria</taxon>
        <taxon>Pseudomonadati</taxon>
        <taxon>Pseudomonadota</taxon>
        <taxon>Alphaproteobacteria</taxon>
        <taxon>Hyphomicrobiales</taxon>
        <taxon>Nitrobacteraceae</taxon>
        <taxon>Nitrobacter</taxon>
    </lineage>
</organism>
<sequence length="127" mass="14452">MPAVIDAEIMRFAQAITAPLASDRSTSTARTVAEAWEITKGRKPAPELRNYRRDLDLYFEYWRWRRTSHRKTPTGWIDVPGLSHGDAICKLVSKLGKSPKTIEGVMTRFSKEYGDGDPNENPAFREP</sequence>
<gene>
    <name evidence="1" type="ordered locus">Nham_2496</name>
</gene>
<reference evidence="1 2" key="1">
    <citation type="submission" date="2006-03" db="EMBL/GenBank/DDBJ databases">
        <title>Complete sequence of chromosome of Nitrobacter hamburgensis X14.</title>
        <authorList>
            <consortium name="US DOE Joint Genome Institute"/>
            <person name="Copeland A."/>
            <person name="Lucas S."/>
            <person name="Lapidus A."/>
            <person name="Barry K."/>
            <person name="Detter J.C."/>
            <person name="Glavina del Rio T."/>
            <person name="Hammon N."/>
            <person name="Israni S."/>
            <person name="Dalin E."/>
            <person name="Tice H."/>
            <person name="Pitluck S."/>
            <person name="Chain P."/>
            <person name="Malfatti S."/>
            <person name="Shin M."/>
            <person name="Vergez L."/>
            <person name="Schmutz J."/>
            <person name="Larimer F."/>
            <person name="Land M."/>
            <person name="Hauser L."/>
            <person name="Kyrpides N."/>
            <person name="Ivanova N."/>
            <person name="Ward B."/>
            <person name="Arp D."/>
            <person name="Klotz M."/>
            <person name="Stein L."/>
            <person name="O'Mullan G."/>
            <person name="Starkenburg S."/>
            <person name="Sayavedra L."/>
            <person name="Poret-Peterson A.T."/>
            <person name="Gentry M.E."/>
            <person name="Bruce D."/>
            <person name="Richardson P."/>
        </authorList>
    </citation>
    <scope>NUCLEOTIDE SEQUENCE [LARGE SCALE GENOMIC DNA]</scope>
    <source>
        <strain evidence="2">DSM 10229 / NCIMB 13809 / X14</strain>
    </source>
</reference>
<dbReference type="EMBL" id="CP000319">
    <property type="protein sequence ID" value="ABE63285.1"/>
    <property type="molecule type" value="Genomic_DNA"/>
</dbReference>
<accession>Q1QKG2</accession>
<evidence type="ECO:0000313" key="2">
    <source>
        <dbReference type="Proteomes" id="UP000001953"/>
    </source>
</evidence>
<name>Q1QKG2_NITHX</name>
<dbReference type="HOGENOM" id="CLU_1968221_0_0_5"/>